<accession>A0AAN1WEI1</accession>
<feature type="compositionally biased region" description="Polar residues" evidence="1">
    <location>
        <begin position="107"/>
        <end position="121"/>
    </location>
</feature>
<feature type="region of interest" description="Disordered" evidence="1">
    <location>
        <begin position="96"/>
        <end position="121"/>
    </location>
</feature>
<dbReference type="Proteomes" id="UP001320119">
    <property type="component" value="Chromosome"/>
</dbReference>
<organism evidence="2 3">
    <name type="scientific">Marinagarivorans cellulosilyticus</name>
    <dbReference type="NCBI Taxonomy" id="2721545"/>
    <lineage>
        <taxon>Bacteria</taxon>
        <taxon>Pseudomonadati</taxon>
        <taxon>Pseudomonadota</taxon>
        <taxon>Gammaproteobacteria</taxon>
        <taxon>Cellvibrionales</taxon>
        <taxon>Cellvibrionaceae</taxon>
        <taxon>Marinagarivorans</taxon>
    </lineage>
</organism>
<dbReference type="Pfam" id="PF12094">
    <property type="entry name" value="DUF3570"/>
    <property type="match status" value="1"/>
</dbReference>
<reference evidence="2 3" key="1">
    <citation type="journal article" date="2022" name="IScience">
        <title>An ultrasensitive nanofiber-based assay for enzymatic hydrolysis and deep-sea microbial degradation of cellulose.</title>
        <authorList>
            <person name="Tsudome M."/>
            <person name="Tachioka M."/>
            <person name="Miyazaki M."/>
            <person name="Uchimura K."/>
            <person name="Tsuda M."/>
            <person name="Takaki Y."/>
            <person name="Deguchi S."/>
        </authorList>
    </citation>
    <scope>NUCLEOTIDE SEQUENCE [LARGE SCALE GENOMIC DNA]</scope>
    <source>
        <strain evidence="2 3">GE09</strain>
    </source>
</reference>
<keyword evidence="3" id="KW-1185">Reference proteome</keyword>
<name>A0AAN1WEI1_9GAMM</name>
<gene>
    <name evidence="2" type="ORF">MARGE09_P0301</name>
</gene>
<evidence type="ECO:0000256" key="1">
    <source>
        <dbReference type="SAM" id="MobiDB-lite"/>
    </source>
</evidence>
<protein>
    <recommendedName>
        <fullName evidence="4">DUF3570 domain-containing protein</fullName>
    </recommendedName>
</protein>
<proteinExistence type="predicted"/>
<dbReference type="AlphaFoldDB" id="A0AAN1WEI1"/>
<evidence type="ECO:0008006" key="4">
    <source>
        <dbReference type="Google" id="ProtNLM"/>
    </source>
</evidence>
<feature type="region of interest" description="Disordered" evidence="1">
    <location>
        <begin position="202"/>
        <end position="221"/>
    </location>
</feature>
<evidence type="ECO:0000313" key="3">
    <source>
        <dbReference type="Proteomes" id="UP001320119"/>
    </source>
</evidence>
<sequence>MQLDKTNKPKSSCTSRYRHATKLGVAAGLAQATTALLGTAPALAGDKSWDVDTAVLYYSETDRVTAVEPVISATKKLEGDRFWNIKLAIDSLTGATPNGASPADEVQTFSTPSGKNTYQTPESELPLDDVFKDTRAALSTQYTAPLSDTLRFSGGIAASREYDYQSVALNVNIAKDLNQHNTTLSAGLALAGDRIKPVGGKPIPLSEMTIGSNGNKEGEDDNKTVTDLLLGVTQVMSPRWLVQLNYSFSNQSGYLNDAYKVVSLLDSDGAPQGYVYESRPDKRTKHSIFMRSKSHHGKDNIFDISYRYHTDDWGIDSHTIDTRYRWQLNEHHYLEPHLRYYQQAGADFYVQGLDASLTELPANISADSRLGEFTGTTFGAKYGYLFGDNKEINLRIERYKQTGEHQTLPGNLQDRHNTFPDLDAIIVQVGYSFKF</sequence>
<dbReference type="RefSeq" id="WP_236985610.1">
    <property type="nucleotide sequence ID" value="NZ_AP023086.1"/>
</dbReference>
<dbReference type="EMBL" id="AP023086">
    <property type="protein sequence ID" value="BCD96102.1"/>
    <property type="molecule type" value="Genomic_DNA"/>
</dbReference>
<dbReference type="InterPro" id="IPR021953">
    <property type="entry name" value="DUF3570"/>
</dbReference>
<dbReference type="KEGG" id="marq:MARGE09_P0301"/>
<evidence type="ECO:0000313" key="2">
    <source>
        <dbReference type="EMBL" id="BCD96102.1"/>
    </source>
</evidence>